<gene>
    <name evidence="1" type="ORF">JHL16_20485</name>
</gene>
<comment type="caution">
    <text evidence="1">The sequence shown here is derived from an EMBL/GenBank/DDBJ whole genome shotgun (WGS) entry which is preliminary data.</text>
</comment>
<accession>A0ACC5R8B2</accession>
<reference evidence="1" key="1">
    <citation type="submission" date="2021-01" db="EMBL/GenBank/DDBJ databases">
        <authorList>
            <person name="Sun Q."/>
        </authorList>
    </citation>
    <scope>NUCLEOTIDE SEQUENCE</scope>
    <source>
        <strain evidence="1">YIM B02566</strain>
    </source>
</reference>
<dbReference type="Proteomes" id="UP000616151">
    <property type="component" value="Unassembled WGS sequence"/>
</dbReference>
<dbReference type="EMBL" id="JAENHL010000007">
    <property type="protein sequence ID" value="MBK1868746.1"/>
    <property type="molecule type" value="Genomic_DNA"/>
</dbReference>
<organism evidence="1 2">
    <name type="scientific">Taklimakanibacter albus</name>
    <dbReference type="NCBI Taxonomy" id="2800327"/>
    <lineage>
        <taxon>Bacteria</taxon>
        <taxon>Pseudomonadati</taxon>
        <taxon>Pseudomonadota</taxon>
        <taxon>Alphaproteobacteria</taxon>
        <taxon>Hyphomicrobiales</taxon>
        <taxon>Aestuariivirgaceae</taxon>
        <taxon>Taklimakanibacter</taxon>
    </lineage>
</organism>
<proteinExistence type="predicted"/>
<evidence type="ECO:0000313" key="2">
    <source>
        <dbReference type="Proteomes" id="UP000616151"/>
    </source>
</evidence>
<protein>
    <submittedName>
        <fullName evidence="1">SIS domain-containing protein</fullName>
    </submittedName>
</protein>
<keyword evidence="2" id="KW-1185">Reference proteome</keyword>
<evidence type="ECO:0000313" key="1">
    <source>
        <dbReference type="EMBL" id="MBK1868746.1"/>
    </source>
</evidence>
<name>A0ACC5R8B2_9HYPH</name>
<sequence>MTDHQTDMAREVAEAPEAVARMLAHNRAGLAELGRLYQAKKPSHIVTCARGSSDCAASYFKYLIEITLGLPCCSVGASVVSVYGARLSLRDTLLLTISQSGKSPDILAFQAEAKRAGIPTLAVTNTEDSPLARDADLCLLLCAGPEKSVAATKTFIASAAMAAALVAACGGDARFAKAVERLPEDLHKALAIRWTEMEDAFTVASSAYVLGRGPSLPMAQEAALKLKETSGLHAEAYSAAEVIHGPMELVGPGFPVVVLAPEDKALATTRDTAKRLADAGAHVMTPDFARTSDPLLDPISMIQSFYGSAERIARLRGRDPDRPRLLKKVTETR</sequence>